<dbReference type="InterPro" id="IPR017847">
    <property type="entry name" value="T6SS_RhsGE_Vgr_subset"/>
</dbReference>
<dbReference type="SUPFAM" id="SSF69255">
    <property type="entry name" value="gp5 N-terminal domain-like"/>
    <property type="match status" value="1"/>
</dbReference>
<reference evidence="7" key="2">
    <citation type="submission" date="2023-07" db="EMBL/GenBank/DDBJ databases">
        <title>Duganella aceri sp. nov., isolated from tree sap.</title>
        <authorList>
            <person name="Kim I.S."/>
        </authorList>
    </citation>
    <scope>NUCLEOTIDE SEQUENCE [LARGE SCALE GENOMIC DNA]</scope>
    <source>
        <strain evidence="7">SAP-35</strain>
    </source>
</reference>
<organism evidence="6 7">
    <name type="scientific">Duganella aceris</name>
    <dbReference type="NCBI Taxonomy" id="2703883"/>
    <lineage>
        <taxon>Bacteria</taxon>
        <taxon>Pseudomonadati</taxon>
        <taxon>Pseudomonadota</taxon>
        <taxon>Betaproteobacteria</taxon>
        <taxon>Burkholderiales</taxon>
        <taxon>Oxalobacteraceae</taxon>
        <taxon>Telluria group</taxon>
        <taxon>Duganella</taxon>
    </lineage>
</organism>
<name>A0ABX0FN66_9BURK</name>
<dbReference type="PANTHER" id="PTHR32305">
    <property type="match status" value="1"/>
</dbReference>
<dbReference type="EMBL" id="JAADJT010000007">
    <property type="protein sequence ID" value="NGZ86028.1"/>
    <property type="molecule type" value="Genomic_DNA"/>
</dbReference>
<dbReference type="InterPro" id="IPR006533">
    <property type="entry name" value="T6SS_Vgr_RhsGE"/>
</dbReference>
<evidence type="ECO:0000256" key="2">
    <source>
        <dbReference type="ARBA" id="ARBA00005558"/>
    </source>
</evidence>
<comment type="subcellular location">
    <subcellularLocation>
        <location evidence="1">Secreted</location>
    </subcellularLocation>
</comment>
<dbReference type="InterPro" id="IPR054030">
    <property type="entry name" value="Gp5_Vgr_C"/>
</dbReference>
<dbReference type="Gene3D" id="3.55.50.10">
    <property type="entry name" value="Baseplate protein-like domains"/>
    <property type="match status" value="1"/>
</dbReference>
<dbReference type="Pfam" id="PF05954">
    <property type="entry name" value="Phage_GPD"/>
    <property type="match status" value="1"/>
</dbReference>
<gene>
    <name evidence="6" type="primary">tssI</name>
    <name evidence="6" type="ORF">GW587_17415</name>
</gene>
<dbReference type="Proteomes" id="UP000666369">
    <property type="component" value="Unassembled WGS sequence"/>
</dbReference>
<dbReference type="NCBIfam" id="TIGR01646">
    <property type="entry name" value="vgr_GE"/>
    <property type="match status" value="1"/>
</dbReference>
<evidence type="ECO:0000259" key="5">
    <source>
        <dbReference type="Pfam" id="PF22178"/>
    </source>
</evidence>
<evidence type="ECO:0000313" key="6">
    <source>
        <dbReference type="EMBL" id="NGZ86028.1"/>
    </source>
</evidence>
<dbReference type="RefSeq" id="WP_166105550.1">
    <property type="nucleotide sequence ID" value="NZ_JAADJT010000007.1"/>
</dbReference>
<feature type="domain" description="Gp5/Type VI secretion system Vgr protein OB-fold" evidence="4">
    <location>
        <begin position="372"/>
        <end position="439"/>
    </location>
</feature>
<dbReference type="InterPro" id="IPR037026">
    <property type="entry name" value="Vgr_OB-fold_dom_sf"/>
</dbReference>
<sequence length="663" mass="71453">MKTDFVQPGGLLSVSSPFGDNDLLLDAMEGSEGISELFKFNLHMRSGSTSLAADSVVGKTMTVTMAVDGGATRYISGMVSRFIHSGYDQDFANYQAELVPMLWLLTLSRDRKIYQAKSVAVIIKAVLGDFGITFKDSLTQTYDPVDYVVQYDETAFDFISRLMEQAGIFYFFTHASGAHTMVLGDASTNFAVCAGAATARFFPRTGMNNAIDTVSRFAYENTIAVKKATVNDYDFIHPSTSLEGSHTATSGSGAVYEFATGHLAVDAATALAKLRVEASQVNAEVLRGDSFCYPFSAGAKFTLADHFVSSLNASFVLRRVHHTARDDLYTNSFEAFPAATPFRPPVQTARPRAVGCETALVCGPSGEEIWTDQYGRIKVQFPWDRDGVKDDKSTIWIRVAQSVAGKGFGALFLPRVGQEVVITYLNGDPERPLVTGCVYNGENATPATLPANQTQTIMRTWSSKQGAAGNELRFEDKKDSEQLYMHAQKDMLTEIENALTTTIKKGAEIHTLEEGDRTVDVQKGKEIHKVKGTRALTVTGDETHTNSGKFTHKVTGDYALTIDGKLNITVTGAINITSSAGVTQESGTTFEVTAGTALTAKSGTELMADAGTNLTNKAGMKMLNQAGVQMDSKAPMINSKADATQNVEAGAMLTLKGALAKVN</sequence>
<dbReference type="Gene3D" id="2.30.110.50">
    <property type="match status" value="1"/>
</dbReference>
<dbReference type="InterPro" id="IPR050708">
    <property type="entry name" value="T6SS_VgrG/RHS"/>
</dbReference>
<evidence type="ECO:0000259" key="4">
    <source>
        <dbReference type="Pfam" id="PF04717"/>
    </source>
</evidence>
<dbReference type="Gene3D" id="4.10.220.110">
    <property type="match status" value="1"/>
</dbReference>
<protein>
    <submittedName>
        <fullName evidence="6">Type VI secretion system tip protein VgrG</fullName>
    </submittedName>
</protein>
<accession>A0ABX0FN66</accession>
<keyword evidence="3" id="KW-0964">Secreted</keyword>
<dbReference type="SUPFAM" id="SSF69349">
    <property type="entry name" value="Phage fibre proteins"/>
    <property type="match status" value="1"/>
</dbReference>
<comment type="similarity">
    <text evidence="2">Belongs to the VgrG protein family.</text>
</comment>
<evidence type="ECO:0000256" key="3">
    <source>
        <dbReference type="ARBA" id="ARBA00022525"/>
    </source>
</evidence>
<evidence type="ECO:0000256" key="1">
    <source>
        <dbReference type="ARBA" id="ARBA00004613"/>
    </source>
</evidence>
<dbReference type="Pfam" id="PF22178">
    <property type="entry name" value="Gp5_trimer_C"/>
    <property type="match status" value="1"/>
</dbReference>
<keyword evidence="7" id="KW-1185">Reference proteome</keyword>
<evidence type="ECO:0000313" key="7">
    <source>
        <dbReference type="Proteomes" id="UP000666369"/>
    </source>
</evidence>
<dbReference type="SUPFAM" id="SSF69279">
    <property type="entry name" value="Phage tail proteins"/>
    <property type="match status" value="2"/>
</dbReference>
<feature type="domain" description="Gp5/Type VI secretion system Vgr C-terminal trimerisation" evidence="5">
    <location>
        <begin position="458"/>
        <end position="573"/>
    </location>
</feature>
<dbReference type="Pfam" id="PF04717">
    <property type="entry name" value="Phage_base_V"/>
    <property type="match status" value="1"/>
</dbReference>
<dbReference type="NCBIfam" id="TIGR03361">
    <property type="entry name" value="VI_Rhs_Vgr"/>
    <property type="match status" value="1"/>
</dbReference>
<dbReference type="PANTHER" id="PTHR32305:SF15">
    <property type="entry name" value="PROTEIN RHSA-RELATED"/>
    <property type="match status" value="1"/>
</dbReference>
<proteinExistence type="inferred from homology"/>
<dbReference type="InterPro" id="IPR006531">
    <property type="entry name" value="Gp5/Vgr_OB"/>
</dbReference>
<dbReference type="Gene3D" id="2.40.50.230">
    <property type="entry name" value="Gp5 N-terminal domain"/>
    <property type="match status" value="1"/>
</dbReference>
<reference evidence="6 7" key="1">
    <citation type="submission" date="2020-01" db="EMBL/GenBank/DDBJ databases">
        <authorList>
            <person name="Lee S.D."/>
        </authorList>
    </citation>
    <scope>NUCLEOTIDE SEQUENCE [LARGE SCALE GENOMIC DNA]</scope>
    <source>
        <strain evidence="6 7">SAP-35</strain>
    </source>
</reference>
<comment type="caution">
    <text evidence="6">The sequence shown here is derived from an EMBL/GenBank/DDBJ whole genome shotgun (WGS) entry which is preliminary data.</text>
</comment>